<protein>
    <submittedName>
        <fullName evidence="2">Uncharacterized protein</fullName>
    </submittedName>
</protein>
<sequence length="107" mass="12505">MILLLCVAFAACVGGTYQDSSPQYTLYKIYILEEAPQKRYEKEPLISEKEVEECFTKHTNIIEKRLALEQKLAKEGEEGFTDFLPNKDLKRVFHLSLLRVYRFAVKQ</sequence>
<dbReference type="EMBL" id="BGPR01004947">
    <property type="protein sequence ID" value="GBN05180.1"/>
    <property type="molecule type" value="Genomic_DNA"/>
</dbReference>
<keyword evidence="3" id="KW-1185">Reference proteome</keyword>
<evidence type="ECO:0000256" key="1">
    <source>
        <dbReference type="SAM" id="SignalP"/>
    </source>
</evidence>
<feature type="signal peptide" evidence="1">
    <location>
        <begin position="1"/>
        <end position="18"/>
    </location>
</feature>
<evidence type="ECO:0000313" key="2">
    <source>
        <dbReference type="EMBL" id="GBN05180.1"/>
    </source>
</evidence>
<name>A0A4Y2KT26_ARAVE</name>
<dbReference type="Proteomes" id="UP000499080">
    <property type="component" value="Unassembled WGS sequence"/>
</dbReference>
<comment type="caution">
    <text evidence="2">The sequence shown here is derived from an EMBL/GenBank/DDBJ whole genome shotgun (WGS) entry which is preliminary data.</text>
</comment>
<dbReference type="AlphaFoldDB" id="A0A4Y2KT26"/>
<proteinExistence type="predicted"/>
<evidence type="ECO:0000313" key="3">
    <source>
        <dbReference type="Proteomes" id="UP000499080"/>
    </source>
</evidence>
<keyword evidence="1" id="KW-0732">Signal</keyword>
<reference evidence="2 3" key="1">
    <citation type="journal article" date="2019" name="Sci. Rep.">
        <title>Orb-weaving spider Araneus ventricosus genome elucidates the spidroin gene catalogue.</title>
        <authorList>
            <person name="Kono N."/>
            <person name="Nakamura H."/>
            <person name="Ohtoshi R."/>
            <person name="Moran D.A.P."/>
            <person name="Shinohara A."/>
            <person name="Yoshida Y."/>
            <person name="Fujiwara M."/>
            <person name="Mori M."/>
            <person name="Tomita M."/>
            <person name="Arakawa K."/>
        </authorList>
    </citation>
    <scope>NUCLEOTIDE SEQUENCE [LARGE SCALE GENOMIC DNA]</scope>
</reference>
<accession>A0A4Y2KT26</accession>
<organism evidence="2 3">
    <name type="scientific">Araneus ventricosus</name>
    <name type="common">Orbweaver spider</name>
    <name type="synonym">Epeira ventricosa</name>
    <dbReference type="NCBI Taxonomy" id="182803"/>
    <lineage>
        <taxon>Eukaryota</taxon>
        <taxon>Metazoa</taxon>
        <taxon>Ecdysozoa</taxon>
        <taxon>Arthropoda</taxon>
        <taxon>Chelicerata</taxon>
        <taxon>Arachnida</taxon>
        <taxon>Araneae</taxon>
        <taxon>Araneomorphae</taxon>
        <taxon>Entelegynae</taxon>
        <taxon>Araneoidea</taxon>
        <taxon>Araneidae</taxon>
        <taxon>Araneus</taxon>
    </lineage>
</organism>
<gene>
    <name evidence="2" type="ORF">AVEN_230516_1</name>
</gene>
<feature type="chain" id="PRO_5021197274" evidence="1">
    <location>
        <begin position="19"/>
        <end position="107"/>
    </location>
</feature>